<dbReference type="InterPro" id="IPR000299">
    <property type="entry name" value="FERM_domain"/>
</dbReference>
<proteinExistence type="inferred from homology"/>
<dbReference type="Gene3D" id="1.20.80.10">
    <property type="match status" value="1"/>
</dbReference>
<dbReference type="Gene3D" id="1.25.40.530">
    <property type="entry name" value="MyTH4 domain"/>
    <property type="match status" value="2"/>
</dbReference>
<dbReference type="InterPro" id="IPR038185">
    <property type="entry name" value="MyTH4_dom_sf"/>
</dbReference>
<gene>
    <name evidence="9" type="ORF">AGOR_G00239480</name>
</gene>
<dbReference type="Proteomes" id="UP000829720">
    <property type="component" value="Unassembled WGS sequence"/>
</dbReference>
<dbReference type="EMBL" id="JAERUA010000024">
    <property type="protein sequence ID" value="KAI1882882.1"/>
    <property type="molecule type" value="Genomic_DNA"/>
</dbReference>
<accession>A0A8T3CHN0</accession>
<dbReference type="OrthoDB" id="6108017at2759"/>
<dbReference type="CDD" id="cd14473">
    <property type="entry name" value="FERM_B-lobe"/>
    <property type="match status" value="1"/>
</dbReference>
<protein>
    <submittedName>
        <fullName evidence="9">Uncharacterized protein</fullName>
    </submittedName>
</protein>
<dbReference type="InterPro" id="IPR000857">
    <property type="entry name" value="MyTH4_dom"/>
</dbReference>
<comment type="caution">
    <text evidence="9">The sequence shown here is derived from an EMBL/GenBank/DDBJ whole genome shotgun (WGS) entry which is preliminary data.</text>
</comment>
<dbReference type="InterPro" id="IPR014352">
    <property type="entry name" value="FERM/acyl-CoA-bd_prot_sf"/>
</dbReference>
<dbReference type="GO" id="GO:0005737">
    <property type="term" value="C:cytoplasm"/>
    <property type="evidence" value="ECO:0007669"/>
    <property type="project" value="UniProtKB-SubCell"/>
</dbReference>
<dbReference type="SMART" id="SM00295">
    <property type="entry name" value="B41"/>
    <property type="match status" value="1"/>
</dbReference>
<dbReference type="SMART" id="SM00139">
    <property type="entry name" value="MyTH4"/>
    <property type="match status" value="1"/>
</dbReference>
<dbReference type="GO" id="GO:0003779">
    <property type="term" value="F:actin binding"/>
    <property type="evidence" value="ECO:0007669"/>
    <property type="project" value="UniProtKB-KW"/>
</dbReference>
<dbReference type="SUPFAM" id="SSF54236">
    <property type="entry name" value="Ubiquitin-like"/>
    <property type="match status" value="1"/>
</dbReference>
<organism evidence="9 10">
    <name type="scientific">Albula goreensis</name>
    <dbReference type="NCBI Taxonomy" id="1534307"/>
    <lineage>
        <taxon>Eukaryota</taxon>
        <taxon>Metazoa</taxon>
        <taxon>Chordata</taxon>
        <taxon>Craniata</taxon>
        <taxon>Vertebrata</taxon>
        <taxon>Euteleostomi</taxon>
        <taxon>Actinopterygii</taxon>
        <taxon>Neopterygii</taxon>
        <taxon>Teleostei</taxon>
        <taxon>Albuliformes</taxon>
        <taxon>Albulidae</taxon>
        <taxon>Albula</taxon>
    </lineage>
</organism>
<dbReference type="PROSITE" id="PS50057">
    <property type="entry name" value="FERM_3"/>
    <property type="match status" value="1"/>
</dbReference>
<comment type="similarity">
    <text evidence="2">Belongs to the TRAFAC class myosin-kinesin ATPase superfamily. Myosin family.</text>
</comment>
<evidence type="ECO:0000256" key="3">
    <source>
        <dbReference type="ARBA" id="ARBA00022490"/>
    </source>
</evidence>
<dbReference type="Pfam" id="PF00784">
    <property type="entry name" value="MyTH4"/>
    <property type="match status" value="1"/>
</dbReference>
<keyword evidence="10" id="KW-1185">Reference proteome</keyword>
<evidence type="ECO:0000259" key="8">
    <source>
        <dbReference type="PROSITE" id="PS51016"/>
    </source>
</evidence>
<dbReference type="InterPro" id="IPR011993">
    <property type="entry name" value="PH-like_dom_sf"/>
</dbReference>
<keyword evidence="4" id="KW-0677">Repeat</keyword>
<evidence type="ECO:0000256" key="4">
    <source>
        <dbReference type="ARBA" id="ARBA00022737"/>
    </source>
</evidence>
<dbReference type="PANTHER" id="PTHR22692">
    <property type="entry name" value="MYOSIN VII, XV"/>
    <property type="match status" value="1"/>
</dbReference>
<feature type="domain" description="FERM" evidence="7">
    <location>
        <begin position="223"/>
        <end position="581"/>
    </location>
</feature>
<dbReference type="AlphaFoldDB" id="A0A8T3CHN0"/>
<dbReference type="Pfam" id="PF00373">
    <property type="entry name" value="FERM_M"/>
    <property type="match status" value="1"/>
</dbReference>
<dbReference type="Gene3D" id="2.30.29.30">
    <property type="entry name" value="Pleckstrin-homology domain (PH domain)/Phosphotyrosine-binding domain (PTB)"/>
    <property type="match status" value="1"/>
</dbReference>
<dbReference type="SUPFAM" id="SSF47031">
    <property type="entry name" value="Second domain of FERM"/>
    <property type="match status" value="1"/>
</dbReference>
<feature type="non-terminal residue" evidence="9">
    <location>
        <position position="581"/>
    </location>
</feature>
<feature type="compositionally biased region" description="Polar residues" evidence="6">
    <location>
        <begin position="554"/>
        <end position="567"/>
    </location>
</feature>
<dbReference type="InterPro" id="IPR035963">
    <property type="entry name" value="FERM_2"/>
</dbReference>
<name>A0A8T3CHN0_9TELE</name>
<evidence type="ECO:0000256" key="6">
    <source>
        <dbReference type="SAM" id="MobiDB-lite"/>
    </source>
</evidence>
<keyword evidence="3" id="KW-0963">Cytoplasm</keyword>
<reference evidence="9" key="1">
    <citation type="submission" date="2021-01" db="EMBL/GenBank/DDBJ databases">
        <authorList>
            <person name="Zahm M."/>
            <person name="Roques C."/>
            <person name="Cabau C."/>
            <person name="Klopp C."/>
            <person name="Donnadieu C."/>
            <person name="Jouanno E."/>
            <person name="Lampietro C."/>
            <person name="Louis A."/>
            <person name="Herpin A."/>
            <person name="Echchiki A."/>
            <person name="Berthelot C."/>
            <person name="Parey E."/>
            <person name="Roest-Crollius H."/>
            <person name="Braasch I."/>
            <person name="Postlethwait J."/>
            <person name="Bobe J."/>
            <person name="Montfort J."/>
            <person name="Bouchez O."/>
            <person name="Begum T."/>
            <person name="Mejri S."/>
            <person name="Adams A."/>
            <person name="Chen W.-J."/>
            <person name="Guiguen Y."/>
        </authorList>
    </citation>
    <scope>NUCLEOTIDE SEQUENCE</scope>
    <source>
        <tissue evidence="9">Blood</tissue>
    </source>
</reference>
<evidence type="ECO:0000256" key="1">
    <source>
        <dbReference type="ARBA" id="ARBA00004496"/>
    </source>
</evidence>
<dbReference type="CDD" id="cd17093">
    <property type="entry name" value="FERM2_F1_Myosin-VII"/>
    <property type="match status" value="1"/>
</dbReference>
<evidence type="ECO:0000259" key="7">
    <source>
        <dbReference type="PROSITE" id="PS50057"/>
    </source>
</evidence>
<dbReference type="Pfam" id="PF21989">
    <property type="entry name" value="RA_2"/>
    <property type="match status" value="1"/>
</dbReference>
<dbReference type="Gene3D" id="3.10.20.90">
    <property type="entry name" value="Phosphatidylinositol 3-kinase Catalytic Subunit, Chain A, domain 1"/>
    <property type="match status" value="1"/>
</dbReference>
<sequence length="581" mass="66042">LVKPTSVFQSLLNLSPEQRKTAIQSAQKEETHMDRVAPMSIKEFSFEYFRQPGKAVGRGAGKERLWACSRDPLKQPLLKSLVGNSDLSQQACLSFIAILKYMGDYPVKHARSPMELTDQIFGPPTQHEELRDETFCQIMKQMTSNNNRLSLENGWQLLWLCCGLFPPSGALLRHTQRFLESRPREPLAADCLQRLQGMLRMSPRKLPPHQVEIDAIQQNSTQIFHKVHFPNDTEEIFEVATATKIRDLCHSIANKLMLVSPDGYSLFVKTPDKVVSLKDEDYFFDCLRQITDWSKKAKKVKEGVQQSMPYVVFFMRKLWFNVSPGRDVLADLTFHFPQELPKYLRGYHRCTKEDVINLAGLLFRVKVDTDRSQFVMIPRMLKDLLPTDQLKAASPEDWKKNIIASYNKQAGMTVDEAKVAFLKVISQWPTFGCTFFEVKQTSMPKLPNIIRLAISKQGVMVIDPRNKTNRRRSEGRRTVERRLPVNNVLSEDCRKTTPLAPCPFLLPLQHSTAPEISPIHTPPPVTSLDSFLSHLLWGPAVACLTPGPSPPPNGQHSSSTLEGQTDGNFFQHSTLEEKTAC</sequence>
<dbReference type="PROSITE" id="PS51016">
    <property type="entry name" value="MYTH4"/>
    <property type="match status" value="1"/>
</dbReference>
<dbReference type="InterPro" id="IPR029071">
    <property type="entry name" value="Ubiquitin-like_domsf"/>
</dbReference>
<evidence type="ECO:0000313" key="10">
    <source>
        <dbReference type="Proteomes" id="UP000829720"/>
    </source>
</evidence>
<dbReference type="InterPro" id="IPR051567">
    <property type="entry name" value="Unconventional_Myosin_ATPase"/>
</dbReference>
<evidence type="ECO:0000313" key="9">
    <source>
        <dbReference type="EMBL" id="KAI1882882.1"/>
    </source>
</evidence>
<evidence type="ECO:0000256" key="5">
    <source>
        <dbReference type="ARBA" id="ARBA00023203"/>
    </source>
</evidence>
<feature type="domain" description="MyTH4" evidence="8">
    <location>
        <begin position="68"/>
        <end position="217"/>
    </location>
</feature>
<comment type="subcellular location">
    <subcellularLocation>
        <location evidence="1">Cytoplasm</location>
    </subcellularLocation>
</comment>
<keyword evidence="5" id="KW-0009">Actin-binding</keyword>
<evidence type="ECO:0000256" key="2">
    <source>
        <dbReference type="ARBA" id="ARBA00008314"/>
    </source>
</evidence>
<dbReference type="GO" id="GO:0005856">
    <property type="term" value="C:cytoskeleton"/>
    <property type="evidence" value="ECO:0007669"/>
    <property type="project" value="InterPro"/>
</dbReference>
<dbReference type="InterPro" id="IPR019749">
    <property type="entry name" value="Band_41_domain"/>
</dbReference>
<dbReference type="PANTHER" id="PTHR22692:SF24">
    <property type="entry name" value="MYOSIN VIIB"/>
    <property type="match status" value="1"/>
</dbReference>
<dbReference type="InterPro" id="IPR019748">
    <property type="entry name" value="FERM_central"/>
</dbReference>
<feature type="region of interest" description="Disordered" evidence="6">
    <location>
        <begin position="544"/>
        <end position="567"/>
    </location>
</feature>